<dbReference type="Gene3D" id="3.40.50.300">
    <property type="entry name" value="P-loop containing nucleotide triphosphate hydrolases"/>
    <property type="match status" value="1"/>
</dbReference>
<dbReference type="PANTHER" id="PTHR11669">
    <property type="entry name" value="REPLICATION FACTOR C / DNA POLYMERASE III GAMMA-TAU SUBUNIT"/>
    <property type="match status" value="1"/>
</dbReference>
<dbReference type="Proteomes" id="UP000070427">
    <property type="component" value="Unassembled WGS sequence"/>
</dbReference>
<dbReference type="FunCoup" id="A0A140L737">
    <property type="interactions" value="134"/>
</dbReference>
<dbReference type="GO" id="GO:0006261">
    <property type="term" value="P:DNA-templated DNA replication"/>
    <property type="evidence" value="ECO:0007669"/>
    <property type="project" value="TreeGrafter"/>
</dbReference>
<sequence length="267" mass="30266">MRKIFHAYILLGPEEETIKKAIELAKAANCSETPSFCDDCDCCRRMEAGSHPDLFHVLPDGSSIKVEKIRDVVMGSHQPPIEARRKVYVFHEADKMTHEAQNALLKTLEDPPTSLLFLLLARNLKALLPTVVSRCQILDYSKTDEGKDIPRDVKEILLEVILAGLDFSKINFYVQKFADAEVESDVLMEFMASVYRDILVIKTKSRAGLKNWDLSDKLKKRAQDLSPRALVRAIDTLYSQIEVVKAKGNETLAWYNLLVGLKEQEVM</sequence>
<dbReference type="RefSeq" id="WP_066353730.1">
    <property type="nucleotide sequence ID" value="NZ_LOED01000020.1"/>
</dbReference>
<dbReference type="AlphaFoldDB" id="A0A140L737"/>
<reference evidence="1 2" key="1">
    <citation type="submission" date="2015-12" db="EMBL/GenBank/DDBJ databases">
        <title>Draft genome sequnece of Fervidicola ferrireducens strain Y170.</title>
        <authorList>
            <person name="Patel B.K."/>
        </authorList>
    </citation>
    <scope>NUCLEOTIDE SEQUENCE [LARGE SCALE GENOMIC DNA]</scope>
    <source>
        <strain evidence="1 2">Y170</strain>
    </source>
</reference>
<proteinExistence type="predicted"/>
<comment type="caution">
    <text evidence="1">The sequence shown here is derived from an EMBL/GenBank/DDBJ whole genome shotgun (WGS) entry which is preliminary data.</text>
</comment>
<protein>
    <submittedName>
        <fullName evidence="1">DNA polymerase III subunit tau</fullName>
        <ecNumber evidence="1">2.7.7.7</ecNumber>
    </submittedName>
</protein>
<organism evidence="1 2">
    <name type="scientific">Fervidicola ferrireducens</name>
    <dbReference type="NCBI Taxonomy" id="520764"/>
    <lineage>
        <taxon>Bacteria</taxon>
        <taxon>Bacillati</taxon>
        <taxon>Bacillota</taxon>
        <taxon>Clostridia</taxon>
        <taxon>Thermosediminibacterales</taxon>
        <taxon>Thermosediminibacteraceae</taxon>
        <taxon>Fervidicola</taxon>
    </lineage>
</organism>
<dbReference type="SUPFAM" id="SSF52540">
    <property type="entry name" value="P-loop containing nucleoside triphosphate hydrolases"/>
    <property type="match status" value="1"/>
</dbReference>
<dbReference type="Pfam" id="PF13177">
    <property type="entry name" value="DNA_pol3_delta2"/>
    <property type="match status" value="1"/>
</dbReference>
<evidence type="ECO:0000313" key="2">
    <source>
        <dbReference type="Proteomes" id="UP000070427"/>
    </source>
</evidence>
<dbReference type="InterPro" id="IPR027417">
    <property type="entry name" value="P-loop_NTPase"/>
</dbReference>
<dbReference type="STRING" id="520764.AN618_16020"/>
<dbReference type="PATRIC" id="fig|520764.3.peg.1720"/>
<evidence type="ECO:0000313" key="1">
    <source>
        <dbReference type="EMBL" id="KXG76362.1"/>
    </source>
</evidence>
<dbReference type="InParanoid" id="A0A140L737"/>
<name>A0A140L737_9FIRM</name>
<dbReference type="InterPro" id="IPR050238">
    <property type="entry name" value="DNA_Rep/Repair_Clamp_Loader"/>
</dbReference>
<gene>
    <name evidence="1" type="primary">dnaX_2</name>
    <name evidence="1" type="ORF">AN618_16020</name>
</gene>
<dbReference type="PANTHER" id="PTHR11669:SF8">
    <property type="entry name" value="DNA POLYMERASE III SUBUNIT DELTA"/>
    <property type="match status" value="1"/>
</dbReference>
<accession>A0A140L737</accession>
<keyword evidence="1" id="KW-0548">Nucleotidyltransferase</keyword>
<keyword evidence="2" id="KW-1185">Reference proteome</keyword>
<dbReference type="EC" id="2.7.7.7" evidence="1"/>
<dbReference type="EMBL" id="LOED01000020">
    <property type="protein sequence ID" value="KXG76362.1"/>
    <property type="molecule type" value="Genomic_DNA"/>
</dbReference>
<dbReference type="GO" id="GO:0003887">
    <property type="term" value="F:DNA-directed DNA polymerase activity"/>
    <property type="evidence" value="ECO:0007669"/>
    <property type="project" value="UniProtKB-EC"/>
</dbReference>
<keyword evidence="1" id="KW-0808">Transferase</keyword>